<reference evidence="1 2" key="1">
    <citation type="submission" date="2024-03" db="EMBL/GenBank/DDBJ databases">
        <authorList>
            <person name="Jo J.-H."/>
        </authorList>
    </citation>
    <scope>NUCLEOTIDE SEQUENCE [LARGE SCALE GENOMIC DNA]</scope>
    <source>
        <strain evidence="1 2">AS3R-12</strain>
    </source>
</reference>
<dbReference type="EMBL" id="JBBHJY010000004">
    <property type="protein sequence ID" value="MEJ6010322.1"/>
    <property type="molecule type" value="Genomic_DNA"/>
</dbReference>
<organism evidence="1 2">
    <name type="scientific">Novosphingobium aquae</name>
    <dbReference type="NCBI Taxonomy" id="3133435"/>
    <lineage>
        <taxon>Bacteria</taxon>
        <taxon>Pseudomonadati</taxon>
        <taxon>Pseudomonadota</taxon>
        <taxon>Alphaproteobacteria</taxon>
        <taxon>Sphingomonadales</taxon>
        <taxon>Sphingomonadaceae</taxon>
        <taxon>Novosphingobium</taxon>
    </lineage>
</organism>
<keyword evidence="1" id="KW-0328">Glycosyltransferase</keyword>
<gene>
    <name evidence="1" type="ORF">WG900_10365</name>
</gene>
<protein>
    <submittedName>
        <fullName evidence="1">Glycosyltransferase</fullName>
        <ecNumber evidence="1">2.4.-.-</ecNumber>
    </submittedName>
</protein>
<dbReference type="RefSeq" id="WP_339966881.1">
    <property type="nucleotide sequence ID" value="NZ_JBBHJY010000004.1"/>
</dbReference>
<comment type="caution">
    <text evidence="1">The sequence shown here is derived from an EMBL/GenBank/DDBJ whole genome shotgun (WGS) entry which is preliminary data.</text>
</comment>
<dbReference type="Gene3D" id="3.40.50.2000">
    <property type="entry name" value="Glycogen Phosphorylase B"/>
    <property type="match status" value="2"/>
</dbReference>
<sequence length="373" mass="41733">MTSNTTRRMLVICPFPEGCAAQQRLKYEQYFADWRSAGWEIEVSSFLDRKAWEVLYKPGHLLAKAWGTLKGYLRRSHDLGRVGSYDLVYVCMWATPFFGPLFERLIRARAKALVYDIEDNVLSGAEGQADNPNPLSRLLKSQSKFLYLIREADHVITSSPFLNETCMGINRARACTYISSSVDTDRFQPATPYSNDKPVVIGWTGTFSSSVYLDLLRGVFQRLAQKVPFRLRVIGNFDYELPGVDLEVIRWSAAEEVAQLQALDIGVYPLPIDDWVLGKSGLKAIQYMAFALPCVATEVGTTPMIIQNGRNGILVKTEQEWELALEKLIADPALRRQLGEAARKDAVAKYSLAAIAGQYRAVVESAIEQGSNG</sequence>
<dbReference type="Pfam" id="PF13692">
    <property type="entry name" value="Glyco_trans_1_4"/>
    <property type="match status" value="1"/>
</dbReference>
<dbReference type="PANTHER" id="PTHR12526">
    <property type="entry name" value="GLYCOSYLTRANSFERASE"/>
    <property type="match status" value="1"/>
</dbReference>
<evidence type="ECO:0000313" key="2">
    <source>
        <dbReference type="Proteomes" id="UP001379235"/>
    </source>
</evidence>
<name>A0ABU8S8N3_9SPHN</name>
<proteinExistence type="predicted"/>
<keyword evidence="1" id="KW-0808">Transferase</keyword>
<dbReference type="EC" id="2.4.-.-" evidence="1"/>
<dbReference type="CDD" id="cd03801">
    <property type="entry name" value="GT4_PimA-like"/>
    <property type="match status" value="1"/>
</dbReference>
<dbReference type="GO" id="GO:0016757">
    <property type="term" value="F:glycosyltransferase activity"/>
    <property type="evidence" value="ECO:0007669"/>
    <property type="project" value="UniProtKB-KW"/>
</dbReference>
<accession>A0ABU8S8N3</accession>
<evidence type="ECO:0000313" key="1">
    <source>
        <dbReference type="EMBL" id="MEJ6010322.1"/>
    </source>
</evidence>
<dbReference type="Proteomes" id="UP001379235">
    <property type="component" value="Unassembled WGS sequence"/>
</dbReference>
<dbReference type="SUPFAM" id="SSF53756">
    <property type="entry name" value="UDP-Glycosyltransferase/glycogen phosphorylase"/>
    <property type="match status" value="1"/>
</dbReference>
<keyword evidence="2" id="KW-1185">Reference proteome</keyword>